<sequence length="75" mass="8732">MALSIFKKIKEKHIMRKDLFFGGGFRVDVDPKTVRNSELNDENIQLNSKMDKTNQAEVVQLFAFKKIENAIFIRS</sequence>
<accession>A0ABT7QLB6</accession>
<keyword evidence="2" id="KW-1185">Reference proteome</keyword>
<reference evidence="1" key="1">
    <citation type="submission" date="2022-08" db="EMBL/GenBank/DDBJ databases">
        <authorList>
            <person name="Dzunkova M."/>
            <person name="La Clair J."/>
            <person name="Tyml T."/>
            <person name="Doud D."/>
            <person name="Schulz F."/>
            <person name="Piquer S."/>
            <person name="Porcel Sanchis D."/>
            <person name="Osborn A."/>
            <person name="Robinson D."/>
            <person name="Louie K.B."/>
            <person name="Bowen B.P."/>
            <person name="Bowers R."/>
            <person name="Lee J."/>
            <person name="Arnau Llombart V."/>
            <person name="Diaz Villanueva W."/>
            <person name="Gosliner T."/>
            <person name="Northen T."/>
            <person name="Cheng J.-F."/>
            <person name="Burkart M.D."/>
            <person name="Woyke T."/>
        </authorList>
    </citation>
    <scope>NUCLEOTIDE SEQUENCE</scope>
    <source>
        <strain evidence="1">Df01</strain>
    </source>
</reference>
<evidence type="ECO:0000313" key="2">
    <source>
        <dbReference type="Proteomes" id="UP001168167"/>
    </source>
</evidence>
<protein>
    <submittedName>
        <fullName evidence="1">Uncharacterized protein</fullName>
    </submittedName>
</protein>
<dbReference type="EMBL" id="JANQAO010000001">
    <property type="protein sequence ID" value="MDM5147210.1"/>
    <property type="molecule type" value="Genomic_DNA"/>
</dbReference>
<dbReference type="Proteomes" id="UP001168167">
    <property type="component" value="Unassembled WGS sequence"/>
</dbReference>
<evidence type="ECO:0000313" key="1">
    <source>
        <dbReference type="EMBL" id="MDM5147210.1"/>
    </source>
</evidence>
<comment type="caution">
    <text evidence="1">The sequence shown here is derived from an EMBL/GenBank/DDBJ whole genome shotgun (WGS) entry which is preliminary data.</text>
</comment>
<gene>
    <name evidence="1" type="ORF">NQX30_02305</name>
</gene>
<organism evidence="1 2">
    <name type="scientific">Candidatus Doriopsillibacter californiensis</name>
    <dbReference type="NCBI Taxonomy" id="2970740"/>
    <lineage>
        <taxon>Bacteria</taxon>
        <taxon>Pseudomonadati</taxon>
        <taxon>Pseudomonadota</taxon>
        <taxon>Gammaproteobacteria</taxon>
        <taxon>Candidatus Tethybacterales</taxon>
        <taxon>Candidatus Persebacteraceae</taxon>
        <taxon>Candidatus Doriopsillibacter</taxon>
    </lineage>
</organism>
<proteinExistence type="predicted"/>
<name>A0ABT7QLB6_9GAMM</name>
<reference evidence="1" key="2">
    <citation type="journal article" date="2023" name="Microbiome">
        <title>Synthase-selected sorting approach identifies a beta-lactone synthase in a nudibranch symbiotic bacterium.</title>
        <authorList>
            <person name="Dzunkova M."/>
            <person name="La Clair J.J."/>
            <person name="Tyml T."/>
            <person name="Doud D."/>
            <person name="Schulz F."/>
            <person name="Piquer-Esteban S."/>
            <person name="Porcel Sanchis D."/>
            <person name="Osborn A."/>
            <person name="Robinson D."/>
            <person name="Louie K.B."/>
            <person name="Bowen B.P."/>
            <person name="Bowers R.M."/>
            <person name="Lee J."/>
            <person name="Arnau V."/>
            <person name="Diaz-Villanueva W."/>
            <person name="Stepanauskas R."/>
            <person name="Gosliner T."/>
            <person name="Date S.V."/>
            <person name="Northen T.R."/>
            <person name="Cheng J.F."/>
            <person name="Burkart M.D."/>
            <person name="Woyke T."/>
        </authorList>
    </citation>
    <scope>NUCLEOTIDE SEQUENCE</scope>
    <source>
        <strain evidence="1">Df01</strain>
    </source>
</reference>